<evidence type="ECO:0000256" key="2">
    <source>
        <dbReference type="ARBA" id="ARBA00022692"/>
    </source>
</evidence>
<evidence type="ECO:0000256" key="5">
    <source>
        <dbReference type="SAM" id="Phobius"/>
    </source>
</evidence>
<evidence type="ECO:0000256" key="1">
    <source>
        <dbReference type="ARBA" id="ARBA00004370"/>
    </source>
</evidence>
<feature type="transmembrane region" description="Helical" evidence="5">
    <location>
        <begin position="20"/>
        <end position="44"/>
    </location>
</feature>
<feature type="domain" description="G-protein coupled receptors family 1 profile" evidence="6">
    <location>
        <begin position="35"/>
        <end position="249"/>
    </location>
</feature>
<dbReference type="InterPro" id="IPR017452">
    <property type="entry name" value="GPCR_Rhodpsn_7TM"/>
</dbReference>
<keyword evidence="4 5" id="KW-0472">Membrane</keyword>
<comment type="subcellular location">
    <subcellularLocation>
        <location evidence="1">Membrane</location>
    </subcellularLocation>
</comment>
<dbReference type="InterPro" id="IPR052954">
    <property type="entry name" value="GPCR-Ligand_Int"/>
</dbReference>
<evidence type="ECO:0000313" key="8">
    <source>
        <dbReference type="Proteomes" id="UP000663828"/>
    </source>
</evidence>
<feature type="transmembrane region" description="Helical" evidence="5">
    <location>
        <begin position="231"/>
        <end position="254"/>
    </location>
</feature>
<dbReference type="PROSITE" id="PS50262">
    <property type="entry name" value="G_PROTEIN_RECEP_F1_2"/>
    <property type="match status" value="1"/>
</dbReference>
<keyword evidence="8" id="KW-1185">Reference proteome</keyword>
<feature type="transmembrane region" description="Helical" evidence="5">
    <location>
        <begin position="56"/>
        <end position="74"/>
    </location>
</feature>
<dbReference type="PANTHER" id="PTHR46641">
    <property type="entry name" value="FMRFAMIDE RECEPTOR-RELATED"/>
    <property type="match status" value="1"/>
</dbReference>
<dbReference type="SUPFAM" id="SSF81321">
    <property type="entry name" value="Family A G protein-coupled receptor-like"/>
    <property type="match status" value="1"/>
</dbReference>
<evidence type="ECO:0000256" key="3">
    <source>
        <dbReference type="ARBA" id="ARBA00022989"/>
    </source>
</evidence>
<evidence type="ECO:0000313" key="7">
    <source>
        <dbReference type="EMBL" id="CAF1100017.1"/>
    </source>
</evidence>
<proteinExistence type="predicted"/>
<sequence length="324" mass="37906">MSTSNTTQVTTNGPAPEVIIVAYFSLFLVIVGTTFNSLTFIIFCQPIFRNTKKRPVLHYMRVIAIFDILMLYGWNFDHYVYPIYGFYLQRLTVGSCKFFSFLNYFAAQSSAWLRVFICLDRYLSLSRLHRTWFSDSKHILMIITGIMVFFTLLNLHFIIFACYYTLSGKVSINSSLFVLYPTWDYVNLTFYNFLPFILMVTLNSGVIYHLINLRRTSTLQNPRIQHRAISITLVITTFLFLMMTVPSTVGFAFFCCNNMVLLRSLDCVLYSYHILSFPLYMITFDEFRQEFIAIILCNKNYRRIGPQTITATQSLHRKSHAIKE</sequence>
<accession>A0A814P1Q2</accession>
<feature type="transmembrane region" description="Helical" evidence="5">
    <location>
        <begin position="190"/>
        <end position="211"/>
    </location>
</feature>
<protein>
    <recommendedName>
        <fullName evidence="6">G-protein coupled receptors family 1 profile domain-containing protein</fullName>
    </recommendedName>
</protein>
<feature type="transmembrane region" description="Helical" evidence="5">
    <location>
        <begin position="98"/>
        <end position="119"/>
    </location>
</feature>
<reference evidence="7" key="1">
    <citation type="submission" date="2021-02" db="EMBL/GenBank/DDBJ databases">
        <authorList>
            <person name="Nowell W R."/>
        </authorList>
    </citation>
    <scope>NUCLEOTIDE SEQUENCE</scope>
</reference>
<dbReference type="Proteomes" id="UP000663828">
    <property type="component" value="Unassembled WGS sequence"/>
</dbReference>
<name>A0A814P1Q2_ADIRI</name>
<evidence type="ECO:0000256" key="4">
    <source>
        <dbReference type="ARBA" id="ARBA00023136"/>
    </source>
</evidence>
<dbReference type="Gene3D" id="1.20.1070.10">
    <property type="entry name" value="Rhodopsin 7-helix transmembrane proteins"/>
    <property type="match status" value="1"/>
</dbReference>
<keyword evidence="2 5" id="KW-0812">Transmembrane</keyword>
<organism evidence="7 8">
    <name type="scientific">Adineta ricciae</name>
    <name type="common">Rotifer</name>
    <dbReference type="NCBI Taxonomy" id="249248"/>
    <lineage>
        <taxon>Eukaryota</taxon>
        <taxon>Metazoa</taxon>
        <taxon>Spiralia</taxon>
        <taxon>Gnathifera</taxon>
        <taxon>Rotifera</taxon>
        <taxon>Eurotatoria</taxon>
        <taxon>Bdelloidea</taxon>
        <taxon>Adinetida</taxon>
        <taxon>Adinetidae</taxon>
        <taxon>Adineta</taxon>
    </lineage>
</organism>
<dbReference type="EMBL" id="CAJNOR010001218">
    <property type="protein sequence ID" value="CAF1100017.1"/>
    <property type="molecule type" value="Genomic_DNA"/>
</dbReference>
<gene>
    <name evidence="7" type="ORF">XAT740_LOCUS18300</name>
</gene>
<comment type="caution">
    <text evidence="7">The sequence shown here is derived from an EMBL/GenBank/DDBJ whole genome shotgun (WGS) entry which is preliminary data.</text>
</comment>
<dbReference type="GO" id="GO:0016020">
    <property type="term" value="C:membrane"/>
    <property type="evidence" value="ECO:0007669"/>
    <property type="project" value="UniProtKB-SubCell"/>
</dbReference>
<feature type="transmembrane region" description="Helical" evidence="5">
    <location>
        <begin position="139"/>
        <end position="166"/>
    </location>
</feature>
<keyword evidence="3 5" id="KW-1133">Transmembrane helix</keyword>
<evidence type="ECO:0000259" key="6">
    <source>
        <dbReference type="PROSITE" id="PS50262"/>
    </source>
</evidence>
<dbReference type="AlphaFoldDB" id="A0A814P1Q2"/>